<name>A0A377PWC1_9HELI</name>
<keyword evidence="4" id="KW-1185">Reference proteome</keyword>
<evidence type="ECO:0000313" key="3">
    <source>
        <dbReference type="EMBL" id="STQ86702.1"/>
    </source>
</evidence>
<dbReference type="AlphaFoldDB" id="A0A377PWC1"/>
<organism evidence="3 4">
    <name type="scientific">Helicobacter muridarum</name>
    <dbReference type="NCBI Taxonomy" id="216"/>
    <lineage>
        <taxon>Bacteria</taxon>
        <taxon>Pseudomonadati</taxon>
        <taxon>Campylobacterota</taxon>
        <taxon>Epsilonproteobacteria</taxon>
        <taxon>Campylobacterales</taxon>
        <taxon>Helicobacteraceae</taxon>
        <taxon>Helicobacter</taxon>
    </lineage>
</organism>
<keyword evidence="2" id="KW-0472">Membrane</keyword>
<gene>
    <name evidence="3" type="ORF">NCTC12714_01513</name>
</gene>
<keyword evidence="3" id="KW-0449">Lipoprotein</keyword>
<dbReference type="NCBIfam" id="TIGR02722">
    <property type="entry name" value="lp"/>
    <property type="match status" value="1"/>
</dbReference>
<evidence type="ECO:0000256" key="2">
    <source>
        <dbReference type="SAM" id="Phobius"/>
    </source>
</evidence>
<reference evidence="3 4" key="1">
    <citation type="submission" date="2018-06" db="EMBL/GenBank/DDBJ databases">
        <authorList>
            <consortium name="Pathogen Informatics"/>
            <person name="Doyle S."/>
        </authorList>
    </citation>
    <scope>NUCLEOTIDE SEQUENCE [LARGE SCALE GENOMIC DNA]</scope>
    <source>
        <strain evidence="3 4">NCTC12714</strain>
    </source>
</reference>
<dbReference type="EMBL" id="UGJE01000002">
    <property type="protein sequence ID" value="STQ86702.1"/>
    <property type="molecule type" value="Genomic_DNA"/>
</dbReference>
<dbReference type="RefSeq" id="WP_233708874.1">
    <property type="nucleotide sequence ID" value="NZ_FZML01000019.1"/>
</dbReference>
<keyword evidence="2" id="KW-0812">Transmembrane</keyword>
<evidence type="ECO:0000256" key="1">
    <source>
        <dbReference type="NCBIfam" id="TIGR02722"/>
    </source>
</evidence>
<dbReference type="Gene3D" id="3.40.50.10610">
    <property type="entry name" value="ABC-type transport auxiliary lipoprotein component"/>
    <property type="match status" value="1"/>
</dbReference>
<dbReference type="Proteomes" id="UP000255139">
    <property type="component" value="Unassembled WGS sequence"/>
</dbReference>
<dbReference type="InterPro" id="IPR014094">
    <property type="entry name" value="LpoB"/>
</dbReference>
<keyword evidence="2" id="KW-1133">Transmembrane helix</keyword>
<accession>A0A377PWC1</accession>
<sequence length="215" mass="23877">MYISLGKNMILKPAISIAFITTIGFYIVGCANKDVQYVDTKDSKKYTSVGLDYHDIEAAAHKSVQSLLTSQYIISIDPTKKKVLAISDVVNDTMQQVNVQSLTMGITRTMRNSGRFQLTGAIAGSGGMSDNMIKNVRSLRDDEEFNQYTTTEKGTLIAPELSLSGKIVQKNTRVGKQQRVDYSFILQLIDIKTGIVQWDEETNIIKVAPNKTVAW</sequence>
<dbReference type="Pfam" id="PF13036">
    <property type="entry name" value="LpoB"/>
    <property type="match status" value="1"/>
</dbReference>
<protein>
    <recommendedName>
        <fullName evidence="1">Penicillin-binding protein activator LpoB</fullName>
    </recommendedName>
</protein>
<proteinExistence type="predicted"/>
<feature type="transmembrane region" description="Helical" evidence="2">
    <location>
        <begin position="9"/>
        <end position="28"/>
    </location>
</feature>
<evidence type="ECO:0000313" key="4">
    <source>
        <dbReference type="Proteomes" id="UP000255139"/>
    </source>
</evidence>